<comment type="caution">
    <text evidence="14">The sequence shown here is derived from an EMBL/GenBank/DDBJ whole genome shotgun (WGS) entry which is preliminary data.</text>
</comment>
<evidence type="ECO:0000256" key="1">
    <source>
        <dbReference type="ARBA" id="ARBA00004117"/>
    </source>
</evidence>
<keyword evidence="14" id="KW-0966">Cell projection</keyword>
<dbReference type="GO" id="GO:0071973">
    <property type="term" value="P:bacterial-type flagellum-dependent cell motility"/>
    <property type="evidence" value="ECO:0007669"/>
    <property type="project" value="InterPro"/>
</dbReference>
<feature type="transmembrane region" description="Helical" evidence="11">
    <location>
        <begin position="428"/>
        <end position="450"/>
    </location>
</feature>
<feature type="region of interest" description="Disordered" evidence="10">
    <location>
        <begin position="292"/>
        <end position="318"/>
    </location>
</feature>
<dbReference type="PIRSF" id="PIRSF004862">
    <property type="entry name" value="FliF"/>
    <property type="match status" value="1"/>
</dbReference>
<evidence type="ECO:0000259" key="13">
    <source>
        <dbReference type="Pfam" id="PF08345"/>
    </source>
</evidence>
<dbReference type="InterPro" id="IPR006182">
    <property type="entry name" value="FliF_N_dom"/>
</dbReference>
<dbReference type="EMBL" id="BMQB01000002">
    <property type="protein sequence ID" value="GGJ82531.1"/>
    <property type="molecule type" value="Genomic_DNA"/>
</dbReference>
<dbReference type="AlphaFoldDB" id="A0A8J3B7M7"/>
<comment type="function">
    <text evidence="9">The M ring may be actively involved in energy transduction.</text>
</comment>
<dbReference type="InterPro" id="IPR045851">
    <property type="entry name" value="AMP-bd_C_sf"/>
</dbReference>
<evidence type="ECO:0000256" key="7">
    <source>
        <dbReference type="ARBA" id="ARBA00023136"/>
    </source>
</evidence>
<evidence type="ECO:0000256" key="11">
    <source>
        <dbReference type="SAM" id="Phobius"/>
    </source>
</evidence>
<name>A0A8J3B7M7_9ACTN</name>
<feature type="domain" description="Flagellar M-ring C-terminal" evidence="13">
    <location>
        <begin position="256"/>
        <end position="404"/>
    </location>
</feature>
<dbReference type="Proteomes" id="UP000649739">
    <property type="component" value="Unassembled WGS sequence"/>
</dbReference>
<evidence type="ECO:0000259" key="12">
    <source>
        <dbReference type="Pfam" id="PF01514"/>
    </source>
</evidence>
<feature type="domain" description="Flagellar M-ring N-terminal" evidence="12">
    <location>
        <begin position="46"/>
        <end position="220"/>
    </location>
</feature>
<dbReference type="NCBIfam" id="TIGR00206">
    <property type="entry name" value="fliF"/>
    <property type="match status" value="1"/>
</dbReference>
<keyword evidence="4" id="KW-1003">Cell membrane</keyword>
<dbReference type="GO" id="GO:0009431">
    <property type="term" value="C:bacterial-type flagellum basal body, MS ring"/>
    <property type="evidence" value="ECO:0007669"/>
    <property type="project" value="InterPro"/>
</dbReference>
<dbReference type="Pfam" id="PF01514">
    <property type="entry name" value="YscJ_FliF"/>
    <property type="match status" value="1"/>
</dbReference>
<dbReference type="GO" id="GO:0003774">
    <property type="term" value="F:cytoskeletal motor activity"/>
    <property type="evidence" value="ECO:0007669"/>
    <property type="project" value="InterPro"/>
</dbReference>
<feature type="region of interest" description="Disordered" evidence="10">
    <location>
        <begin position="219"/>
        <end position="242"/>
    </location>
</feature>
<protein>
    <recommendedName>
        <fullName evidence="9">Flagellar M-ring protein</fullName>
    </recommendedName>
</protein>
<dbReference type="InterPro" id="IPR013556">
    <property type="entry name" value="Flag_M-ring_C"/>
</dbReference>
<keyword evidence="5 11" id="KW-0812">Transmembrane</keyword>
<gene>
    <name evidence="14" type="ORF">GCM10010123_10240</name>
</gene>
<dbReference type="Pfam" id="PF08345">
    <property type="entry name" value="YscJ_FliF_C"/>
    <property type="match status" value="1"/>
</dbReference>
<proteinExistence type="inferred from homology"/>
<dbReference type="InterPro" id="IPR043427">
    <property type="entry name" value="YscJ/FliF"/>
</dbReference>
<feature type="compositionally biased region" description="Gly residues" evidence="10">
    <location>
        <begin position="223"/>
        <end position="233"/>
    </location>
</feature>
<dbReference type="PRINTS" id="PR01009">
    <property type="entry name" value="FLGMRINGFLIF"/>
</dbReference>
<reference evidence="14" key="1">
    <citation type="journal article" date="2014" name="Int. J. Syst. Evol. Microbiol.">
        <title>Complete genome sequence of Corynebacterium casei LMG S-19264T (=DSM 44701T), isolated from a smear-ripened cheese.</title>
        <authorList>
            <consortium name="US DOE Joint Genome Institute (JGI-PGF)"/>
            <person name="Walter F."/>
            <person name="Albersmeier A."/>
            <person name="Kalinowski J."/>
            <person name="Ruckert C."/>
        </authorList>
    </citation>
    <scope>NUCLEOTIDE SEQUENCE</scope>
    <source>
        <strain evidence="14">JCM 3090</strain>
    </source>
</reference>
<evidence type="ECO:0000256" key="9">
    <source>
        <dbReference type="PIRNR" id="PIRNR004862"/>
    </source>
</evidence>
<dbReference type="PANTHER" id="PTHR30046:SF0">
    <property type="entry name" value="FLAGELLAR M-RING PROTEIN"/>
    <property type="match status" value="1"/>
</dbReference>
<dbReference type="GO" id="GO:0005886">
    <property type="term" value="C:plasma membrane"/>
    <property type="evidence" value="ECO:0007669"/>
    <property type="project" value="UniProtKB-SubCell"/>
</dbReference>
<dbReference type="Gene3D" id="3.30.300.30">
    <property type="match status" value="1"/>
</dbReference>
<evidence type="ECO:0000256" key="3">
    <source>
        <dbReference type="ARBA" id="ARBA00007971"/>
    </source>
</evidence>
<evidence type="ECO:0000256" key="6">
    <source>
        <dbReference type="ARBA" id="ARBA00022989"/>
    </source>
</evidence>
<feature type="transmembrane region" description="Helical" evidence="11">
    <location>
        <begin position="25"/>
        <end position="45"/>
    </location>
</feature>
<dbReference type="PANTHER" id="PTHR30046">
    <property type="entry name" value="FLAGELLAR M-RING PROTEIN"/>
    <property type="match status" value="1"/>
</dbReference>
<comment type="similarity">
    <text evidence="3 9">Belongs to the FliF family.</text>
</comment>
<sequence>MGDRIPAPLRRLGGIFSSFTTGQKAVTILGILALAIGGYFFATWASKPAMAPLFSNLSGEDAAAIVENLSGTGVEYELTDGGKTIMVPNDQVYDLRIQMSGEGLPAQADTGYALLDKQGVTTSDFMQHIGYQRALEGELTKTITSIDGVQGANVHLVLPQKDIFSDDEKKTTASVMITTRAGASLDDEQVQAIVHLVASSVEGLDPKNVTVADAAGTVLSTGDGRGTAGGASGGDQRDKATSDFDTRMNSAVTKMLENLVGPGKAIVKTTSELDFDETETKSQRYVADPAVPPLTETTKNEKYTGAGSGSGGVLGPDNIQVPNGANGGSGQYDSTEEARRNAVGVVEETRKAAPGSVRRLSVSVLLDQTTAAGIDQTQVQQMVSAAVGLNPQRGDTMAVTMAPFSTAAADSAKADSDKATAAEKNEQLLGMAKTGGLVLIVLILILLAWLGSRKKRKKLTDDEIAQLAEMQAALIAEADAARAIEGGRGARALEAGSDDGVNRREEISEMVANQPEEVAVLLRSWLADRRG</sequence>
<accession>A0A8J3B7M7</accession>
<evidence type="ECO:0000256" key="8">
    <source>
        <dbReference type="ARBA" id="ARBA00023143"/>
    </source>
</evidence>
<dbReference type="InterPro" id="IPR000067">
    <property type="entry name" value="FlgMring_FliF"/>
</dbReference>
<keyword evidence="14" id="KW-0282">Flagellum</keyword>
<evidence type="ECO:0000256" key="10">
    <source>
        <dbReference type="SAM" id="MobiDB-lite"/>
    </source>
</evidence>
<evidence type="ECO:0000313" key="15">
    <source>
        <dbReference type="Proteomes" id="UP000649739"/>
    </source>
</evidence>
<keyword evidence="14" id="KW-0969">Cilium</keyword>
<keyword evidence="7 11" id="KW-0472">Membrane</keyword>
<evidence type="ECO:0000256" key="2">
    <source>
        <dbReference type="ARBA" id="ARBA00004651"/>
    </source>
</evidence>
<comment type="subcellular location">
    <subcellularLocation>
        <location evidence="1 9">Bacterial flagellum basal body</location>
    </subcellularLocation>
    <subcellularLocation>
        <location evidence="2">Cell membrane</location>
        <topology evidence="2">Multi-pass membrane protein</topology>
    </subcellularLocation>
</comment>
<evidence type="ECO:0000256" key="4">
    <source>
        <dbReference type="ARBA" id="ARBA00022475"/>
    </source>
</evidence>
<organism evidence="14 15">
    <name type="scientific">Pilimelia anulata</name>
    <dbReference type="NCBI Taxonomy" id="53371"/>
    <lineage>
        <taxon>Bacteria</taxon>
        <taxon>Bacillati</taxon>
        <taxon>Actinomycetota</taxon>
        <taxon>Actinomycetes</taxon>
        <taxon>Micromonosporales</taxon>
        <taxon>Micromonosporaceae</taxon>
        <taxon>Pilimelia</taxon>
    </lineage>
</organism>
<keyword evidence="15" id="KW-1185">Reference proteome</keyword>
<evidence type="ECO:0000256" key="5">
    <source>
        <dbReference type="ARBA" id="ARBA00022692"/>
    </source>
</evidence>
<dbReference type="RefSeq" id="WP_189168884.1">
    <property type="nucleotide sequence ID" value="NZ_BMQB01000002.1"/>
</dbReference>
<reference evidence="14" key="2">
    <citation type="submission" date="2020-09" db="EMBL/GenBank/DDBJ databases">
        <authorList>
            <person name="Sun Q."/>
            <person name="Ohkuma M."/>
        </authorList>
    </citation>
    <scope>NUCLEOTIDE SEQUENCE</scope>
    <source>
        <strain evidence="14">JCM 3090</strain>
    </source>
</reference>
<keyword evidence="6 11" id="KW-1133">Transmembrane helix</keyword>
<evidence type="ECO:0000313" key="14">
    <source>
        <dbReference type="EMBL" id="GGJ82531.1"/>
    </source>
</evidence>
<keyword evidence="8 9" id="KW-0975">Bacterial flagellum</keyword>